<name>A0A369B4I4_9FIRM</name>
<feature type="domain" description="DNA methylase N-4/N-6" evidence="5">
    <location>
        <begin position="59"/>
        <end position="356"/>
    </location>
</feature>
<keyword evidence="3 6" id="KW-0808">Transferase</keyword>
<dbReference type="RefSeq" id="WP_207659224.1">
    <property type="nucleotide sequence ID" value="NZ_QPJT01000013.1"/>
</dbReference>
<dbReference type="SUPFAM" id="SSF53335">
    <property type="entry name" value="S-adenosyl-L-methionine-dependent methyltransferases"/>
    <property type="match status" value="1"/>
</dbReference>
<evidence type="ECO:0000259" key="5">
    <source>
        <dbReference type="Pfam" id="PF01555"/>
    </source>
</evidence>
<evidence type="ECO:0000256" key="2">
    <source>
        <dbReference type="ARBA" id="ARBA00022603"/>
    </source>
</evidence>
<dbReference type="EMBL" id="QPJT01000013">
    <property type="protein sequence ID" value="RCX15457.1"/>
    <property type="molecule type" value="Genomic_DNA"/>
</dbReference>
<protein>
    <submittedName>
        <fullName evidence="6">Adenine-specific DNA-methyltransferase</fullName>
    </submittedName>
</protein>
<dbReference type="Proteomes" id="UP000253034">
    <property type="component" value="Unassembled WGS sequence"/>
</dbReference>
<evidence type="ECO:0000313" key="7">
    <source>
        <dbReference type="Proteomes" id="UP000253034"/>
    </source>
</evidence>
<proteinExistence type="inferred from homology"/>
<organism evidence="6 7">
    <name type="scientific">Anaerobacterium chartisolvens</name>
    <dbReference type="NCBI Taxonomy" id="1297424"/>
    <lineage>
        <taxon>Bacteria</taxon>
        <taxon>Bacillati</taxon>
        <taxon>Bacillota</taxon>
        <taxon>Clostridia</taxon>
        <taxon>Eubacteriales</taxon>
        <taxon>Oscillospiraceae</taxon>
        <taxon>Anaerobacterium</taxon>
    </lineage>
</organism>
<dbReference type="PRINTS" id="PR00508">
    <property type="entry name" value="S21N4MTFRASE"/>
</dbReference>
<reference evidence="6 7" key="1">
    <citation type="submission" date="2018-07" db="EMBL/GenBank/DDBJ databases">
        <title>Genomic Encyclopedia of Type Strains, Phase IV (KMG-IV): sequencing the most valuable type-strain genomes for metagenomic binning, comparative biology and taxonomic classification.</title>
        <authorList>
            <person name="Goeker M."/>
        </authorList>
    </citation>
    <scope>NUCLEOTIDE SEQUENCE [LARGE SCALE GENOMIC DNA]</scope>
    <source>
        <strain evidence="6 7">DSM 27016</strain>
    </source>
</reference>
<evidence type="ECO:0000256" key="4">
    <source>
        <dbReference type="ARBA" id="ARBA00022747"/>
    </source>
</evidence>
<keyword evidence="2 6" id="KW-0489">Methyltransferase</keyword>
<evidence type="ECO:0000256" key="3">
    <source>
        <dbReference type="ARBA" id="ARBA00022679"/>
    </source>
</evidence>
<dbReference type="InterPro" id="IPR029063">
    <property type="entry name" value="SAM-dependent_MTases_sf"/>
</dbReference>
<dbReference type="GO" id="GO:0008170">
    <property type="term" value="F:N-methyltransferase activity"/>
    <property type="evidence" value="ECO:0007669"/>
    <property type="project" value="InterPro"/>
</dbReference>
<keyword evidence="4" id="KW-0680">Restriction system</keyword>
<dbReference type="GO" id="GO:0009307">
    <property type="term" value="P:DNA restriction-modification system"/>
    <property type="evidence" value="ECO:0007669"/>
    <property type="project" value="UniProtKB-KW"/>
</dbReference>
<dbReference type="Gene3D" id="3.40.50.150">
    <property type="entry name" value="Vaccinia Virus protein VP39"/>
    <property type="match status" value="1"/>
</dbReference>
<dbReference type="InterPro" id="IPR001091">
    <property type="entry name" value="RM_Methyltransferase"/>
</dbReference>
<comment type="caution">
    <text evidence="6">The sequence shown here is derived from an EMBL/GenBank/DDBJ whole genome shotgun (WGS) entry which is preliminary data.</text>
</comment>
<evidence type="ECO:0000256" key="1">
    <source>
        <dbReference type="ARBA" id="ARBA00006594"/>
    </source>
</evidence>
<accession>A0A369B4I4</accession>
<sequence>MQKLELTWIGKGSEPAEEPRILLHDASKDYGDPAAENMLIHGDNLLALKALEQEFAGQVKCIYIDPPYNTGSAFEHYDDNLEHSTWLSLMKPRISILKNLLSDNGSIWITLDDTEVHYLKVMADEVFGRRNFLANIIWEKSDSPRMDAKIFSSRHDHILVYAKNVDSVLINRLVSEEIPAHYNKTDASGRRYYLKPLRSMGKNDAREARPNLYYGITTPDGSTVFPIRTNGSDGNWRWSKDKVINSPDMIEWIDGKKGWMPYYKIYADSLSGTPPETVWHHNEVGSNRTSKIEIKQLFGGDKSFDTPKPERLIQHVLQIATNLDDLVLDSFLGSGTTAAVAHKIGRRYIGIELGDHCYTHCLPRLKAVVDGEQGGISKTAEWKGGGGFKFYELAPTLIVKDKYGNPVIDTNKYNPEMLAAAVAKLNGFIYSPDPEVFWKQGKNVENSFIYITTQYLTAKELDDIARDLPDYEKLLICAPAFDTGLGKRYDNIDVRKIPQSVLNKCEFGKDNYNLNIVNPPEIDEEEWDDAE</sequence>
<dbReference type="PROSITE" id="PS00092">
    <property type="entry name" value="N6_MTASE"/>
    <property type="match status" value="1"/>
</dbReference>
<dbReference type="GO" id="GO:0003677">
    <property type="term" value="F:DNA binding"/>
    <property type="evidence" value="ECO:0007669"/>
    <property type="project" value="InterPro"/>
</dbReference>
<comment type="similarity">
    <text evidence="1">Belongs to the N(4)/N(6)-methyltransferase family.</text>
</comment>
<dbReference type="GO" id="GO:0032259">
    <property type="term" value="P:methylation"/>
    <property type="evidence" value="ECO:0007669"/>
    <property type="project" value="UniProtKB-KW"/>
</dbReference>
<dbReference type="AlphaFoldDB" id="A0A369B4I4"/>
<dbReference type="InterPro" id="IPR002941">
    <property type="entry name" value="DNA_methylase_N4/N6"/>
</dbReference>
<gene>
    <name evidence="6" type="ORF">DFR58_11337</name>
</gene>
<evidence type="ECO:0000313" key="6">
    <source>
        <dbReference type="EMBL" id="RCX15457.1"/>
    </source>
</evidence>
<keyword evidence="7" id="KW-1185">Reference proteome</keyword>
<dbReference type="InterPro" id="IPR002052">
    <property type="entry name" value="DNA_methylase_N6_adenine_CS"/>
</dbReference>
<dbReference type="Pfam" id="PF01555">
    <property type="entry name" value="N6_N4_Mtase"/>
    <property type="match status" value="1"/>
</dbReference>